<feature type="signal peptide" evidence="2">
    <location>
        <begin position="1"/>
        <end position="20"/>
    </location>
</feature>
<dbReference type="Pfam" id="PF18962">
    <property type="entry name" value="Por_Secre_tail"/>
    <property type="match status" value="1"/>
</dbReference>
<accession>A0ABX1DDS6</accession>
<sequence length="448" mass="49952">MKLKITLIILVLAANLNAQKWTSTLPDNPEEIFKSAIVYGYLNETIFASGNDGVQYYNNFIFSTDKGNTWSSPSPIFTNTSNKEQVVQFLGVKDRMYAAVNSNLGYKYYYSTDNGSTWVLDSDGLPGKYTASTDPEYKDAFVLAKLSEDYIVAYNTSASNFAYYKKIGDGVWKTLKTYQNDYYNIHTAFTSIGNTWYALNQGYVNNQNEKITKSTDFGETWQPISKSGLPNNFEGGFLVSNNRDKLFYGAGSTDANTTDVYVSEDEGATWVKTNAGELGNVEGETNLISNIYATNNDVIVTYYFPGFEDSPRYLYSNTENVLFKHGDVSGIVGGGPFMGKSFFDIDGQFYAMFRYILYTTNTGTLKVAKRDFTQQIKIHPNPTTDIININSEAISFDWKLYNLTGGVVLFGNHNNGSLNGSKINIGNIGKGVYLFVTSEGYSEKIVVK</sequence>
<gene>
    <name evidence="4" type="ORF">HC176_13490</name>
</gene>
<protein>
    <submittedName>
        <fullName evidence="4">T9SS type A sorting domain-containing protein</fullName>
    </submittedName>
</protein>
<evidence type="ECO:0000313" key="4">
    <source>
        <dbReference type="EMBL" id="NJX16502.1"/>
    </source>
</evidence>
<keyword evidence="1 2" id="KW-0732">Signal</keyword>
<comment type="caution">
    <text evidence="4">The sequence shown here is derived from an EMBL/GenBank/DDBJ whole genome shotgun (WGS) entry which is preliminary data.</text>
</comment>
<name>A0ABX1DDS6_9FLAO</name>
<reference evidence="4 5" key="1">
    <citation type="submission" date="2020-03" db="EMBL/GenBank/DDBJ databases">
        <title>Tamlana sp. nov, isolated from XXX.</title>
        <authorList>
            <person name="Cao W.R."/>
        </authorList>
    </citation>
    <scope>NUCLEOTIDE SEQUENCE [LARGE SCALE GENOMIC DNA]</scope>
    <source>
        <strain evidence="4 5">HST1-43</strain>
    </source>
</reference>
<dbReference type="InterPro" id="IPR026444">
    <property type="entry name" value="Secre_tail"/>
</dbReference>
<feature type="chain" id="PRO_5045303028" evidence="2">
    <location>
        <begin position="21"/>
        <end position="448"/>
    </location>
</feature>
<proteinExistence type="predicted"/>
<evidence type="ECO:0000256" key="1">
    <source>
        <dbReference type="ARBA" id="ARBA00022729"/>
    </source>
</evidence>
<evidence type="ECO:0000313" key="5">
    <source>
        <dbReference type="Proteomes" id="UP000760545"/>
    </source>
</evidence>
<dbReference type="Proteomes" id="UP000760545">
    <property type="component" value="Unassembled WGS sequence"/>
</dbReference>
<dbReference type="EMBL" id="JAAVJS010000022">
    <property type="protein sequence ID" value="NJX16502.1"/>
    <property type="molecule type" value="Genomic_DNA"/>
</dbReference>
<evidence type="ECO:0000259" key="3">
    <source>
        <dbReference type="Pfam" id="PF18962"/>
    </source>
</evidence>
<dbReference type="InterPro" id="IPR015943">
    <property type="entry name" value="WD40/YVTN_repeat-like_dom_sf"/>
</dbReference>
<feature type="domain" description="Secretion system C-terminal sorting" evidence="3">
    <location>
        <begin position="378"/>
        <end position="446"/>
    </location>
</feature>
<dbReference type="Gene3D" id="2.130.10.10">
    <property type="entry name" value="YVTN repeat-like/Quinoprotein amine dehydrogenase"/>
    <property type="match status" value="1"/>
</dbReference>
<dbReference type="InterPro" id="IPR036278">
    <property type="entry name" value="Sialidase_sf"/>
</dbReference>
<dbReference type="CDD" id="cd15482">
    <property type="entry name" value="Sialidase_non-viral"/>
    <property type="match status" value="1"/>
</dbReference>
<dbReference type="Pfam" id="PF02012">
    <property type="entry name" value="BNR"/>
    <property type="match status" value="1"/>
</dbReference>
<dbReference type="NCBIfam" id="TIGR04183">
    <property type="entry name" value="Por_Secre_tail"/>
    <property type="match status" value="1"/>
</dbReference>
<dbReference type="SUPFAM" id="SSF50939">
    <property type="entry name" value="Sialidases"/>
    <property type="match status" value="1"/>
</dbReference>
<keyword evidence="5" id="KW-1185">Reference proteome</keyword>
<evidence type="ECO:0000256" key="2">
    <source>
        <dbReference type="SAM" id="SignalP"/>
    </source>
</evidence>
<dbReference type="InterPro" id="IPR002860">
    <property type="entry name" value="BNR_rpt"/>
</dbReference>
<organism evidence="4 5">
    <name type="scientific">Tamlana crocina</name>
    <dbReference type="NCBI Taxonomy" id="393006"/>
    <lineage>
        <taxon>Bacteria</taxon>
        <taxon>Pseudomonadati</taxon>
        <taxon>Bacteroidota</taxon>
        <taxon>Flavobacteriia</taxon>
        <taxon>Flavobacteriales</taxon>
        <taxon>Flavobacteriaceae</taxon>
        <taxon>Tamlana</taxon>
    </lineage>
</organism>
<dbReference type="RefSeq" id="WP_167919145.1">
    <property type="nucleotide sequence ID" value="NZ_JAAVJS010000022.1"/>
</dbReference>